<dbReference type="SUPFAM" id="SSF47031">
    <property type="entry name" value="Second domain of FERM"/>
    <property type="match status" value="1"/>
</dbReference>
<evidence type="ECO:0000313" key="4">
    <source>
        <dbReference type="EMBL" id="THD27834.1"/>
    </source>
</evidence>
<dbReference type="InterPro" id="IPR000299">
    <property type="entry name" value="FERM_domain"/>
</dbReference>
<dbReference type="GO" id="GO:0031032">
    <property type="term" value="P:actomyosin structure organization"/>
    <property type="evidence" value="ECO:0007669"/>
    <property type="project" value="TreeGrafter"/>
</dbReference>
<dbReference type="SMART" id="SM01196">
    <property type="entry name" value="FERM_C"/>
    <property type="match status" value="1"/>
</dbReference>
<dbReference type="PANTHER" id="PTHR23280">
    <property type="entry name" value="4.1 G PROTEIN"/>
    <property type="match status" value="1"/>
</dbReference>
<dbReference type="Gene3D" id="2.30.29.30">
    <property type="entry name" value="Pleckstrin-homology domain (PH domain)/Phosphotyrosine-binding domain (PTB)"/>
    <property type="match status" value="1"/>
</dbReference>
<feature type="domain" description="FERM" evidence="2">
    <location>
        <begin position="135"/>
        <end position="419"/>
    </location>
</feature>
<dbReference type="FunFam" id="2.30.29.30:FF:000002">
    <property type="entry name" value="Band 4.1-like protein 5 isoform 1"/>
    <property type="match status" value="1"/>
</dbReference>
<dbReference type="Pfam" id="PF09380">
    <property type="entry name" value="FERM_C"/>
    <property type="match status" value="1"/>
</dbReference>
<feature type="compositionally biased region" description="Polar residues" evidence="1">
    <location>
        <begin position="1008"/>
        <end position="1021"/>
    </location>
</feature>
<protein>
    <submittedName>
        <fullName evidence="4">Band 4.1 protein 2</fullName>
    </submittedName>
</protein>
<dbReference type="Gene3D" id="2.60.120.920">
    <property type="match status" value="2"/>
</dbReference>
<dbReference type="InterPro" id="IPR018980">
    <property type="entry name" value="FERM_PH-like_C"/>
</dbReference>
<dbReference type="InterPro" id="IPR029071">
    <property type="entry name" value="Ubiquitin-like_domsf"/>
</dbReference>
<dbReference type="GO" id="GO:0005856">
    <property type="term" value="C:cytoskeleton"/>
    <property type="evidence" value="ECO:0007669"/>
    <property type="project" value="TreeGrafter"/>
</dbReference>
<feature type="compositionally biased region" description="Polar residues" evidence="1">
    <location>
        <begin position="99"/>
        <end position="126"/>
    </location>
</feature>
<dbReference type="Pfam" id="PF09379">
    <property type="entry name" value="FERM_N"/>
    <property type="match status" value="1"/>
</dbReference>
<dbReference type="Gene3D" id="3.10.20.90">
    <property type="entry name" value="Phosphatidylinositol 3-kinase Catalytic Subunit, Chain A, domain 1"/>
    <property type="match status" value="1"/>
</dbReference>
<dbReference type="CDD" id="cd14473">
    <property type="entry name" value="FERM_B-lobe"/>
    <property type="match status" value="1"/>
</dbReference>
<dbReference type="SMART" id="SM00449">
    <property type="entry name" value="SPRY"/>
    <property type="match status" value="2"/>
</dbReference>
<dbReference type="EMBL" id="JXXN02000309">
    <property type="protein sequence ID" value="THD27834.1"/>
    <property type="molecule type" value="Genomic_DNA"/>
</dbReference>
<dbReference type="Pfam" id="PF00622">
    <property type="entry name" value="SPRY"/>
    <property type="match status" value="2"/>
</dbReference>
<dbReference type="InterPro" id="IPR014352">
    <property type="entry name" value="FERM/acyl-CoA-bd_prot_sf"/>
</dbReference>
<keyword evidence="5" id="KW-1185">Reference proteome</keyword>
<feature type="compositionally biased region" description="Polar residues" evidence="1">
    <location>
        <begin position="1126"/>
        <end position="1139"/>
    </location>
</feature>
<dbReference type="SMART" id="SM00295">
    <property type="entry name" value="B41"/>
    <property type="match status" value="1"/>
</dbReference>
<comment type="caution">
    <text evidence="4">The sequence shown here is derived from an EMBL/GenBank/DDBJ whole genome shotgun (WGS) entry which is preliminary data.</text>
</comment>
<reference evidence="4" key="1">
    <citation type="submission" date="2019-03" db="EMBL/GenBank/DDBJ databases">
        <title>Improved annotation for the trematode Fasciola hepatica.</title>
        <authorList>
            <person name="Choi Y.-J."/>
            <person name="Martin J."/>
            <person name="Mitreva M."/>
        </authorList>
    </citation>
    <scope>NUCLEOTIDE SEQUENCE [LARGE SCALE GENOMIC DNA]</scope>
</reference>
<dbReference type="InterPro" id="IPR013320">
    <property type="entry name" value="ConA-like_dom_sf"/>
</dbReference>
<dbReference type="Pfam" id="PF00373">
    <property type="entry name" value="FERM_M"/>
    <property type="match status" value="1"/>
</dbReference>
<feature type="region of interest" description="Disordered" evidence="1">
    <location>
        <begin position="1008"/>
        <end position="1041"/>
    </location>
</feature>
<dbReference type="Proteomes" id="UP000230066">
    <property type="component" value="Unassembled WGS sequence"/>
</dbReference>
<dbReference type="GO" id="GO:0008092">
    <property type="term" value="F:cytoskeletal protein binding"/>
    <property type="evidence" value="ECO:0007669"/>
    <property type="project" value="InterPro"/>
</dbReference>
<dbReference type="InterPro" id="IPR019749">
    <property type="entry name" value="Band_41_domain"/>
</dbReference>
<sequence>MQYAMEPVATSGYLSDGDTTAESINLAHLEGHQWNQLQDGTIEVTDRLPKKEYYMSLRRFNSQMPGSATGTAQRLGSISSGSILGPSNGTVGLVNTSLPTGGTTVQPTSPRSTSGTMRGRTNNSMNDFKPSGKTVDCTVVMLDGTTREFRLDKAAYGQQLFDSVCTHLGLLEVEFFGITYYDATNNWYWLQLDQKIAKQLGKNEWQFEFQVRFYPYDIDSIKEDLTRYYLCLQVRQDIVSGQLPCSFMTYCLLGAYIVQSEAGDHDPTQHEGIKYIQDHPFAPHMLQTPEMLERIVQLHKLHRGKTPEEADRLFLNNARLLALYGVDLHKVKNSQDEDINLGVYHDGILQYRNRIRLMRISWPRIISLSHKGRNFVIALRPGDNEPFGRNMTFKCSNTAFAKRLYTVCVEHHAFFRLRGSARPKKPSLFPSFASRKYHYPSNVLHSPTLYPAGNGAARTLSKFRPIPAHPNDTSWFTLAARTDGDLHMNEAMASQYQYQPSMMPGELNTLSPMYMDGQQLMNGHSMPGTQGAQRALPPGVAAGTGATVVGGVPHSRPCFEPESWRISPADRTSGLGIDARGLDVAAQRGAGWQGCRSNKGVKAPGAYYFEAACLEDGLVRVGWSTNEASLELGTDNCGFGFGADMTGSSTGGGAGRAMHRNNGHDYGVMVQQGDVVGCLLDLDKGSVAWSVNGKVFQRAFTIPDQLRGESFLPAASLKDSRLLFNFGDQTLEFHPGGPFTPVAVASEDSQVANRNTGWRLNPYDTSAGMDVAPDGSMAQAQFNQGWQGCRANQGIRGPGRFYFEVVPLEDCGLCRVGWSTEEASLDLGSDRFGFGYGADSQGFGLNGQQGKRIHADEIDNYGEAFTKNDVIGCFLDTIEHTLKWSKNGIDFGDAYRIPAEFSNPTSLVAFFPSVSLLNSTVEINFGDKPFQFYPGPDWTPVCCAPMDYVKRTRRKGPERKVKGWSYIDPSVLEPAILQQMKLGHAAAAIGAARAVERREEDFMRARTHTASADSHEPTSIATGVPVTTSSTSPHTAQPRQLPPGAVAMPGLAMSPITSKIQNGHTSTINNTAPAKPSTTCIKNFRDSGAASLAGGESGSTNTKIIGSNGIKTTDSFALPPVHTNLPAVSSTPTPQSPNGSGVEASPSTANATSSTPIFELRDYPRRVLNGEIVSVERSEPQVETESFYDENGKLIRRTIKRSEVTTTKTVSERIIAGAIDPNHTNGLVLADDFDRALDMALHEVTKLDRDTSVLNSTVGQVEIRTKPESAV</sequence>
<feature type="domain" description="B30.2/SPRY" evidence="3">
    <location>
        <begin position="738"/>
        <end position="930"/>
    </location>
</feature>
<evidence type="ECO:0000259" key="3">
    <source>
        <dbReference type="PROSITE" id="PS50188"/>
    </source>
</evidence>
<feature type="region of interest" description="Disordered" evidence="1">
    <location>
        <begin position="1121"/>
        <end position="1155"/>
    </location>
</feature>
<name>A0A4E0RQ54_FASHE</name>
<dbReference type="InterPro" id="IPR011993">
    <property type="entry name" value="PH-like_dom_sf"/>
</dbReference>
<dbReference type="PANTHER" id="PTHR23280:SF21">
    <property type="entry name" value="PROTEIN 4.1 HOMOLOG"/>
    <property type="match status" value="1"/>
</dbReference>
<dbReference type="SUPFAM" id="SSF50729">
    <property type="entry name" value="PH domain-like"/>
    <property type="match status" value="1"/>
</dbReference>
<dbReference type="InterPro" id="IPR043136">
    <property type="entry name" value="B30.2/SPRY_sf"/>
</dbReference>
<dbReference type="InterPro" id="IPR000798">
    <property type="entry name" value="Ez/rad/moesin-like"/>
</dbReference>
<evidence type="ECO:0000313" key="5">
    <source>
        <dbReference type="Proteomes" id="UP000230066"/>
    </source>
</evidence>
<dbReference type="Gene3D" id="1.20.80.10">
    <property type="match status" value="1"/>
</dbReference>
<evidence type="ECO:0000259" key="2">
    <source>
        <dbReference type="PROSITE" id="PS50057"/>
    </source>
</evidence>
<dbReference type="CDD" id="cd12873">
    <property type="entry name" value="SPRY_DDX1"/>
    <property type="match status" value="2"/>
</dbReference>
<dbReference type="PROSITE" id="PS00661">
    <property type="entry name" value="FERM_2"/>
    <property type="match status" value="1"/>
</dbReference>
<dbReference type="InterPro" id="IPR019747">
    <property type="entry name" value="FERM_CS"/>
</dbReference>
<gene>
    <name evidence="4" type="ORF">D915_001297</name>
</gene>
<feature type="domain" description="B30.2/SPRY" evidence="3">
    <location>
        <begin position="532"/>
        <end position="731"/>
    </location>
</feature>
<dbReference type="PROSITE" id="PS50188">
    <property type="entry name" value="B302_SPRY"/>
    <property type="match status" value="2"/>
</dbReference>
<dbReference type="CDD" id="cd01765">
    <property type="entry name" value="FERM_F0_F1"/>
    <property type="match status" value="1"/>
</dbReference>
<dbReference type="SUPFAM" id="SSF49899">
    <property type="entry name" value="Concanavalin A-like lectins/glucanases"/>
    <property type="match status" value="2"/>
</dbReference>
<dbReference type="GO" id="GO:0005886">
    <property type="term" value="C:plasma membrane"/>
    <property type="evidence" value="ECO:0007669"/>
    <property type="project" value="TreeGrafter"/>
</dbReference>
<dbReference type="PRINTS" id="PR00661">
    <property type="entry name" value="ERMFAMILY"/>
</dbReference>
<dbReference type="SUPFAM" id="SSF54236">
    <property type="entry name" value="Ubiquitin-like"/>
    <property type="match status" value="1"/>
</dbReference>
<dbReference type="AlphaFoldDB" id="A0A4E0RQ54"/>
<dbReference type="InterPro" id="IPR001870">
    <property type="entry name" value="B30.2/SPRY"/>
</dbReference>
<dbReference type="PROSITE" id="PS00660">
    <property type="entry name" value="FERM_1"/>
    <property type="match status" value="1"/>
</dbReference>
<dbReference type="InterPro" id="IPR003877">
    <property type="entry name" value="SPRY_dom"/>
</dbReference>
<accession>A0A4E0RQ54</accession>
<evidence type="ECO:0000256" key="1">
    <source>
        <dbReference type="SAM" id="MobiDB-lite"/>
    </source>
</evidence>
<feature type="region of interest" description="Disordered" evidence="1">
    <location>
        <begin position="99"/>
        <end position="128"/>
    </location>
</feature>
<dbReference type="PROSITE" id="PS50057">
    <property type="entry name" value="FERM_3"/>
    <property type="match status" value="1"/>
</dbReference>
<organism evidence="4 5">
    <name type="scientific">Fasciola hepatica</name>
    <name type="common">Liver fluke</name>
    <dbReference type="NCBI Taxonomy" id="6192"/>
    <lineage>
        <taxon>Eukaryota</taxon>
        <taxon>Metazoa</taxon>
        <taxon>Spiralia</taxon>
        <taxon>Lophotrochozoa</taxon>
        <taxon>Platyhelminthes</taxon>
        <taxon>Trematoda</taxon>
        <taxon>Digenea</taxon>
        <taxon>Plagiorchiida</taxon>
        <taxon>Echinostomata</taxon>
        <taxon>Echinostomatoidea</taxon>
        <taxon>Fasciolidae</taxon>
        <taxon>Fasciola</taxon>
    </lineage>
</organism>
<feature type="compositionally biased region" description="Low complexity" evidence="1">
    <location>
        <begin position="1144"/>
        <end position="1155"/>
    </location>
</feature>
<dbReference type="PRINTS" id="PR00935">
    <property type="entry name" value="BAND41"/>
</dbReference>
<dbReference type="InterPro" id="IPR019748">
    <property type="entry name" value="FERM_central"/>
</dbReference>
<dbReference type="InterPro" id="IPR035963">
    <property type="entry name" value="FERM_2"/>
</dbReference>
<dbReference type="InterPro" id="IPR018979">
    <property type="entry name" value="FERM_N"/>
</dbReference>
<proteinExistence type="predicted"/>